<dbReference type="PANTHER" id="PTHR48081">
    <property type="entry name" value="AB HYDROLASE SUPERFAMILY PROTEIN C4A8.06C"/>
    <property type="match status" value="1"/>
</dbReference>
<dbReference type="AlphaFoldDB" id="A0A3E0W2J2"/>
<feature type="domain" description="BD-FAE-like" evidence="2">
    <location>
        <begin position="20"/>
        <end position="200"/>
    </location>
</feature>
<dbReference type="Pfam" id="PF20434">
    <property type="entry name" value="BD-FAE"/>
    <property type="match status" value="1"/>
</dbReference>
<protein>
    <recommendedName>
        <fullName evidence="2">BD-FAE-like domain-containing protein</fullName>
    </recommendedName>
</protein>
<evidence type="ECO:0000259" key="2">
    <source>
        <dbReference type="Pfam" id="PF20434"/>
    </source>
</evidence>
<comment type="caution">
    <text evidence="3">The sequence shown here is derived from an EMBL/GenBank/DDBJ whole genome shotgun (WGS) entry which is preliminary data.</text>
</comment>
<keyword evidence="1" id="KW-0378">Hydrolase</keyword>
<evidence type="ECO:0000313" key="3">
    <source>
        <dbReference type="EMBL" id="RFA16211.1"/>
    </source>
</evidence>
<sequence>MGGGRIAYGDDSDQFGEWWMPDGSSRAIGTAVLLHGGYYRSGRNLDLMDPMAADLAERGWAVWNVEYRRPDAHDWAATVSDVRAALAALARIPSFAPDVPLIVIGHSAGGQLALQLAEDWAAATSAAGSPAATVPPIALAVSLAGVVDLPGAYERNSSDGAVALALGGSPTEQPARYAAASPSLFEGRRAPWLLVQGTDDVDDFALPNRALAANGRVGHPELLERSGDHFAVIDPAAPIWHATIARVADLVS</sequence>
<dbReference type="InterPro" id="IPR050300">
    <property type="entry name" value="GDXG_lipolytic_enzyme"/>
</dbReference>
<proteinExistence type="predicted"/>
<name>A0A3E0W2J2_9MICO</name>
<dbReference type="Gene3D" id="3.40.50.1820">
    <property type="entry name" value="alpha/beta hydrolase"/>
    <property type="match status" value="1"/>
</dbReference>
<reference evidence="3 4" key="1">
    <citation type="submission" date="2017-04" db="EMBL/GenBank/DDBJ databases">
        <title>Comparative genome analysis of Subtercola boreus.</title>
        <authorList>
            <person name="Cho Y.-J."/>
            <person name="Cho A."/>
            <person name="Kim O.-S."/>
            <person name="Lee J.-I."/>
        </authorList>
    </citation>
    <scope>NUCLEOTIDE SEQUENCE [LARGE SCALE GENOMIC DNA]</scope>
    <source>
        <strain evidence="3 4">P27444</strain>
    </source>
</reference>
<dbReference type="SUPFAM" id="SSF53474">
    <property type="entry name" value="alpha/beta-Hydrolases"/>
    <property type="match status" value="1"/>
</dbReference>
<accession>A0A3E0W2J2</accession>
<evidence type="ECO:0000256" key="1">
    <source>
        <dbReference type="ARBA" id="ARBA00022801"/>
    </source>
</evidence>
<dbReference type="InterPro" id="IPR049492">
    <property type="entry name" value="BD-FAE-like_dom"/>
</dbReference>
<dbReference type="Proteomes" id="UP000256709">
    <property type="component" value="Unassembled WGS sequence"/>
</dbReference>
<evidence type="ECO:0000313" key="4">
    <source>
        <dbReference type="Proteomes" id="UP000256709"/>
    </source>
</evidence>
<gene>
    <name evidence="3" type="ORF">B7R21_02165</name>
</gene>
<dbReference type="EMBL" id="NBXA01000003">
    <property type="protein sequence ID" value="RFA16211.1"/>
    <property type="molecule type" value="Genomic_DNA"/>
</dbReference>
<dbReference type="GO" id="GO:0016787">
    <property type="term" value="F:hydrolase activity"/>
    <property type="evidence" value="ECO:0007669"/>
    <property type="project" value="UniProtKB-KW"/>
</dbReference>
<organism evidence="3 4">
    <name type="scientific">Subtercola boreus</name>
    <dbReference type="NCBI Taxonomy" id="120213"/>
    <lineage>
        <taxon>Bacteria</taxon>
        <taxon>Bacillati</taxon>
        <taxon>Actinomycetota</taxon>
        <taxon>Actinomycetes</taxon>
        <taxon>Micrococcales</taxon>
        <taxon>Microbacteriaceae</taxon>
        <taxon>Subtercola</taxon>
    </lineage>
</organism>
<dbReference type="InterPro" id="IPR029058">
    <property type="entry name" value="AB_hydrolase_fold"/>
</dbReference>
<dbReference type="RefSeq" id="WP_116281610.1">
    <property type="nucleotide sequence ID" value="NZ_NBXA01000003.1"/>
</dbReference>
<dbReference type="PANTHER" id="PTHR48081:SF33">
    <property type="entry name" value="KYNURENINE FORMAMIDASE"/>
    <property type="match status" value="1"/>
</dbReference>
<dbReference type="OrthoDB" id="255603at2"/>